<feature type="compositionally biased region" description="Polar residues" evidence="5">
    <location>
        <begin position="1989"/>
        <end position="2011"/>
    </location>
</feature>
<accession>A0A218YWL6</accession>
<gene>
    <name evidence="9" type="ORF">B2J93_8619</name>
</gene>
<evidence type="ECO:0000256" key="3">
    <source>
        <dbReference type="ARBA" id="ARBA00019596"/>
    </source>
</evidence>
<dbReference type="GO" id="GO:0003729">
    <property type="term" value="F:mRNA binding"/>
    <property type="evidence" value="ECO:0007669"/>
    <property type="project" value="TreeGrafter"/>
</dbReference>
<feature type="compositionally biased region" description="Basic and acidic residues" evidence="5">
    <location>
        <begin position="2290"/>
        <end position="2355"/>
    </location>
</feature>
<feature type="compositionally biased region" description="Basic and acidic residues" evidence="5">
    <location>
        <begin position="1710"/>
        <end position="1785"/>
    </location>
</feature>
<feature type="compositionally biased region" description="Pro residues" evidence="5">
    <location>
        <begin position="2251"/>
        <end position="2261"/>
    </location>
</feature>
<feature type="compositionally biased region" description="Polar residues" evidence="5">
    <location>
        <begin position="1663"/>
        <end position="1680"/>
    </location>
</feature>
<feature type="region of interest" description="Disordered" evidence="5">
    <location>
        <begin position="1"/>
        <end position="122"/>
    </location>
</feature>
<dbReference type="Proteomes" id="UP000242519">
    <property type="component" value="Unassembled WGS sequence"/>
</dbReference>
<feature type="compositionally biased region" description="Basic and acidic residues" evidence="5">
    <location>
        <begin position="61"/>
        <end position="70"/>
    </location>
</feature>
<dbReference type="InterPro" id="IPR032302">
    <property type="entry name" value="THOC2_N"/>
</dbReference>
<dbReference type="STRING" id="503106.A0A218YWL6"/>
<feature type="compositionally biased region" description="Polar residues" evidence="5">
    <location>
        <begin position="71"/>
        <end position="82"/>
    </location>
</feature>
<evidence type="ECO:0000256" key="5">
    <source>
        <dbReference type="SAM" id="MobiDB-lite"/>
    </source>
</evidence>
<evidence type="ECO:0000259" key="8">
    <source>
        <dbReference type="Pfam" id="PF16134"/>
    </source>
</evidence>
<dbReference type="OrthoDB" id="29024at2759"/>
<dbReference type="PANTHER" id="PTHR21597">
    <property type="entry name" value="THO2 PROTEIN"/>
    <property type="match status" value="1"/>
</dbReference>
<feature type="compositionally biased region" description="Polar residues" evidence="5">
    <location>
        <begin position="2141"/>
        <end position="2151"/>
    </location>
</feature>
<feature type="compositionally biased region" description="Basic and acidic residues" evidence="5">
    <location>
        <begin position="1649"/>
        <end position="1662"/>
    </location>
</feature>
<reference evidence="9 10" key="1">
    <citation type="submission" date="2017-04" db="EMBL/GenBank/DDBJ databases">
        <title>Draft genome sequence of Marssonina coronaria NL1: causal agent of apple blotch.</title>
        <authorList>
            <person name="Cheng Q."/>
        </authorList>
    </citation>
    <scope>NUCLEOTIDE SEQUENCE [LARGE SCALE GENOMIC DNA]</scope>
    <source>
        <strain evidence="9 10">NL1</strain>
    </source>
</reference>
<feature type="compositionally biased region" description="Basic and acidic residues" evidence="5">
    <location>
        <begin position="2427"/>
        <end position="2469"/>
    </location>
</feature>
<evidence type="ECO:0000259" key="7">
    <source>
        <dbReference type="Pfam" id="PF11732"/>
    </source>
</evidence>
<sequence>MAPAKRKRLEKGPFDSGEGRPSPHRPQNTNLGQHDRGPEMRDGNRRSSRGGQGGLGRGRGRRDDTRDNHNSNKLNLQNTGIVTPTGPMSPPPPRTASAAPTPVQTPIPTPTLEISSPVSKSEPAPFDYTFITEDRLAAWDTVGHQEVTQKGREVLGDEDSHDTAFIFQELIRVALDGRLDAADAGKCVKDILEPDTAPADGPVASFDAPAILLDNLSMILEAEDDTNSTALRSFLVATGVSPVLMRQKLDNKVLQDTGLTRETFNRMSIRQATNQLYRQANYNLLREETEGYSKLITELFTTSAREPPTNEVAEDAFERVKGLIGTFDLDVGRVLDITLDVFAAVLVKHFRFFIKFLRASSWWPRIGDLKEEQHEGLPNWALPSTSHHTNMIEDTAEGKEVRVSRDIIFWERAREVGLDAFFELGGRHLLDNETRKRILESKGSGDKDLEGDREWIEQTGTLPPSGNRVAAQLLGFKLRFYASAARDDDDVLPPNLIYLTALLIKIGFISLRDLYPHLWPLDEEMPAVREKRAAELAEKERMTRPGGGSTNALANAAALTDDTIPGGGRAREAVPSKSDLAAKATNETDGKADEPLDQKAQLLTHLLTIGAIPESLFILGRFPWLPEAYPEIYPLLNRILLHSIKEVYDQIRPLPRPAHRDDVACKAKKVVEADPTGKGQHRFVELPTRNMLRWPFADKFDANANISYRFYWDEWADDIPMCRDVDDLFTLCNTFLNFSGVSIGKDPALLSKIARIGNHSLRKDRSQHNTGRWQELLKRLIVPALSLTTANATVANEVYDMLQMYPLSVRYSIYAEWFEGATTRLPAMKIAFARAKLETLSTMKRISKINVAPMARALAKIAYACPGVVFNIALAQIEAYSNLTEVVVECAKQFTPLGYDVLVWSLMSSLGTKGRNRNNAEFALLPSPWLLALSRFSGKVYKRYSFMDLSPILRYVTDQIYRGNSTDLVILKELIAQMSGIVPDTDFTDAQILAMTGGKELRKQTLINLQDKRFESTKTSNRLMRALTHTKLAGELLISIAQYRQTAIFKVPDEDAHIKLLATIIDDTQAALSQYLDLLRSNLSVEDFDRFVPGIPELLADFGLQPALAFMIGRPSLSYLRSTAASSVLNGTNKALPAVADQEKKAIDADGDIGMDGQNANGVNGEEKSVLINGGATKENAPKADAPKADAKEQSLPMVSADPLSAILEPIIASVQTALPEATFNNITPELYVTFWASTLGDLVLPSASYEAEISRLVSELADISRDRSDMSRTGVTIKDKRKAVINETRDKLIAEFKSSLNAFGQKKTRLLRNKALWFRATVKPEDASNASEAFLEQCLLPRLLLSHSDAEYCFRIIRFFHDNGVPYFRTLSLYIQIFKPNRLRAMMFTCTVREAENLGRFLKLILADLSRWHADAAVYEKEAWGAGTNLPGFAKALDENGRPKGFVSHEGDTSTFKSILFRMHKGLNTALRDCFEGSEWMHIRNAITVLKCVVHVFPAINFQGAKFLELLEGIASREKGVREDLALTGNAVFVQLKKREPKWMMIQAFGHIGQLGQSVHESSNVSHANSKPAMKSFLKPTAAEFKPARASSLGVPTSKSQSSADVEDGEVDDAKTSTRNVLEIPKPSTIVDTARTSKRSTPPALAMDYKKSEILDRREQIKLQQARDQAKAHTSTPPHSSAPARPEPSRNLTPTSLPSRPDAPFPSRDLLDRHPRHVDRRDSRDPRLVDSRLDRPRPGERLPERPGDRPLERALDRPGDRMVDRTGDRMGDRLREFSGNDRRSSGPVAREFGGLPGPDRERARLDPMPRWSAEQAREKLERSANAREADNGRLSREMPPPRLSGVGFDRGSHAVPDRMPLNTERQEMINPDRAALISGDRETASSSPRRGREDLMDRTLLRPQSPRRHGADKERSDPRRDDWQPRIGSSDMYNSPRTRVEDAQPPPAGPRSDRPAERERGNLNERLNFQPMQQPLSRTVDLDHGRLNSMSRPQQSDPNFGRLTASTSDIPSGPRDRNSRGGWMGSGQSFSRHDGRPRDMPRPLTPEKQPPPIGPSARFQRHSFSGQVDPIPAPGPPVSSNSPVAVSPVTVVHPDRLKHLGGSVTQQSIHSPQMQQLQTPVQVPAVAIHPDRLRVFGNEDSLNSQPQSEIHSGHSRPTLPPVVTSGPPSGPKGAQSSPVHAGPNGFAAPTGPASATERAARGGRRQLAGINTMLQQAGQQTTPDRMNVRGRGGRLSGMGPDTPISGPSTPFIPVPPPSGPPIRAESTRDVGRDLINPARADLITGPEALSKDHEQDRYARRERSNRSHRESRSPGRERDTKRAAPEDEPFPRSDYRDRSDRRVVERESEKERHQGISSPVAPRDLMAGRESTAGRDSGRDYERVNRDRESGRRDGRERDPSRDQNASGWAVERGDRGNERSGSGRGSRDTRSGDMKSEDQRRESRGSRDENGGGRKRRSDEGGSDPRGHEKRLRR</sequence>
<feature type="compositionally biased region" description="Basic and acidic residues" evidence="5">
    <location>
        <begin position="2373"/>
        <end position="2403"/>
    </location>
</feature>
<feature type="compositionally biased region" description="Basic and acidic residues" evidence="5">
    <location>
        <begin position="1816"/>
        <end position="1837"/>
    </location>
</feature>
<dbReference type="GO" id="GO:0000445">
    <property type="term" value="C:THO complex part of transcription export complex"/>
    <property type="evidence" value="ECO:0007669"/>
    <property type="project" value="TreeGrafter"/>
</dbReference>
<comment type="similarity">
    <text evidence="2">Belongs to the THOC2 family.</text>
</comment>
<feature type="compositionally biased region" description="Basic and acidic residues" evidence="5">
    <location>
        <begin position="1180"/>
        <end position="1193"/>
    </location>
</feature>
<dbReference type="InterPro" id="IPR040007">
    <property type="entry name" value="Tho2"/>
</dbReference>
<feature type="compositionally biased region" description="Basic and acidic residues" evidence="5">
    <location>
        <begin position="2032"/>
        <end position="2042"/>
    </location>
</feature>
<feature type="compositionally biased region" description="Basic and acidic residues" evidence="5">
    <location>
        <begin position="1952"/>
        <end position="1964"/>
    </location>
</feature>
<feature type="compositionally biased region" description="Basic and acidic residues" evidence="5">
    <location>
        <begin position="1891"/>
        <end position="1901"/>
    </location>
</feature>
<dbReference type="Pfam" id="PF16134">
    <property type="entry name" value="THOC2_N"/>
    <property type="match status" value="1"/>
</dbReference>
<feature type="region of interest" description="Disordered" evidence="5">
    <location>
        <begin position="1176"/>
        <end position="1195"/>
    </location>
</feature>
<dbReference type="GO" id="GO:0006406">
    <property type="term" value="P:mRNA export from nucleus"/>
    <property type="evidence" value="ECO:0007669"/>
    <property type="project" value="InterPro"/>
</dbReference>
<dbReference type="InParanoid" id="A0A218YWL6"/>
<feature type="region of interest" description="Disordered" evidence="5">
    <location>
        <begin position="1589"/>
        <end position="2086"/>
    </location>
</feature>
<feature type="compositionally biased region" description="Polar residues" evidence="5">
    <location>
        <begin position="2213"/>
        <end position="2225"/>
    </location>
</feature>
<keyword evidence="10" id="KW-1185">Reference proteome</keyword>
<evidence type="ECO:0000256" key="2">
    <source>
        <dbReference type="ARBA" id="ARBA00007857"/>
    </source>
</evidence>
<dbReference type="PANTHER" id="PTHR21597:SF0">
    <property type="entry name" value="THO COMPLEX SUBUNIT 2"/>
    <property type="match status" value="1"/>
</dbReference>
<dbReference type="InterPro" id="IPR021726">
    <property type="entry name" value="THO_THOC2_N"/>
</dbReference>
<proteinExistence type="inferred from homology"/>
<evidence type="ECO:0000313" key="9">
    <source>
        <dbReference type="EMBL" id="OWP00048.1"/>
    </source>
</evidence>
<feature type="compositionally biased region" description="Basic and acidic residues" evidence="5">
    <location>
        <begin position="33"/>
        <end position="45"/>
    </location>
</feature>
<feature type="region of interest" description="Disordered" evidence="5">
    <location>
        <begin position="2135"/>
        <end position="2476"/>
    </location>
</feature>
<feature type="compositionally biased region" description="Polar residues" evidence="5">
    <location>
        <begin position="1966"/>
        <end position="1978"/>
    </location>
</feature>
<evidence type="ECO:0000256" key="1">
    <source>
        <dbReference type="ARBA" id="ARBA00004123"/>
    </source>
</evidence>
<dbReference type="EMBL" id="MZNU01000336">
    <property type="protein sequence ID" value="OWP00048.1"/>
    <property type="molecule type" value="Genomic_DNA"/>
</dbReference>
<feature type="compositionally biased region" description="Polar residues" evidence="5">
    <location>
        <begin position="1595"/>
        <end position="1605"/>
    </location>
</feature>
<organism evidence="9 10">
    <name type="scientific">Diplocarpon coronariae</name>
    <dbReference type="NCBI Taxonomy" id="2795749"/>
    <lineage>
        <taxon>Eukaryota</taxon>
        <taxon>Fungi</taxon>
        <taxon>Dikarya</taxon>
        <taxon>Ascomycota</taxon>
        <taxon>Pezizomycotina</taxon>
        <taxon>Leotiomycetes</taxon>
        <taxon>Helotiales</taxon>
        <taxon>Drepanopezizaceae</taxon>
        <taxon>Diplocarpon</taxon>
    </lineage>
</organism>
<evidence type="ECO:0000256" key="4">
    <source>
        <dbReference type="ARBA" id="ARBA00023242"/>
    </source>
</evidence>
<feature type="domain" description="THO complex subunitTHOC2 N-terminal" evidence="7">
    <location>
        <begin position="858"/>
        <end position="934"/>
    </location>
</feature>
<feature type="compositionally biased region" description="Basic and acidic residues" evidence="5">
    <location>
        <begin position="1910"/>
        <end position="1925"/>
    </location>
</feature>
<comment type="caution">
    <text evidence="9">The sequence shown here is derived from an EMBL/GenBank/DDBJ whole genome shotgun (WGS) entry which is preliminary data.</text>
</comment>
<keyword evidence="4" id="KW-0539">Nucleus</keyword>
<name>A0A218YWL6_9HELO</name>
<protein>
    <recommendedName>
        <fullName evidence="3">THO complex subunit 2</fullName>
    </recommendedName>
</protein>
<evidence type="ECO:0000259" key="6">
    <source>
        <dbReference type="Pfam" id="PF11262"/>
    </source>
</evidence>
<comment type="subcellular location">
    <subcellularLocation>
        <location evidence="1">Nucleus</location>
    </subcellularLocation>
</comment>
<dbReference type="FunCoup" id="A0A218YWL6">
    <property type="interactions" value="582"/>
</dbReference>
<feature type="domain" description="THO complex subunit 2 N-terminal" evidence="8">
    <location>
        <begin position="131"/>
        <end position="856"/>
    </location>
</feature>
<feature type="domain" description="THO complex subunitTHOC2 C-terminal" evidence="6">
    <location>
        <begin position="1225"/>
        <end position="1537"/>
    </location>
</feature>
<dbReference type="GO" id="GO:0006397">
    <property type="term" value="P:mRNA processing"/>
    <property type="evidence" value="ECO:0007669"/>
    <property type="project" value="InterPro"/>
</dbReference>
<dbReference type="Pfam" id="PF11262">
    <property type="entry name" value="Tho2"/>
    <property type="match status" value="1"/>
</dbReference>
<dbReference type="InterPro" id="IPR021418">
    <property type="entry name" value="THO_THOC2_C"/>
</dbReference>
<evidence type="ECO:0000313" key="10">
    <source>
        <dbReference type="Proteomes" id="UP000242519"/>
    </source>
</evidence>
<dbReference type="Pfam" id="PF11732">
    <property type="entry name" value="Thoc2"/>
    <property type="match status" value="1"/>
</dbReference>
<feature type="compositionally biased region" description="Basic and acidic residues" evidence="5">
    <location>
        <begin position="1799"/>
        <end position="1808"/>
    </location>
</feature>